<sequence length="165" mass="18762">MNHLDLSLMEHEIKLVFDSLFNESTEIDASGTLDGEFLEMFNQKNYDEIPEVIGNLAAFPFFSLVPEEVGKCYLGGYLIYFVQMIKKSRDDFSATGSPMVCGVEYENLFDFLSRKSVVAWVGSNKSMSYIIRKFLDVVSNTVALQHREEDLIQIAHIRDSIIADV</sequence>
<evidence type="ECO:0000313" key="2">
    <source>
        <dbReference type="Proteomes" id="UP000600139"/>
    </source>
</evidence>
<organism evidence="1 2">
    <name type="scientific">Luteolibacter yonseiensis</name>
    <dbReference type="NCBI Taxonomy" id="1144680"/>
    <lineage>
        <taxon>Bacteria</taxon>
        <taxon>Pseudomonadati</taxon>
        <taxon>Verrucomicrobiota</taxon>
        <taxon>Verrucomicrobiia</taxon>
        <taxon>Verrucomicrobiales</taxon>
        <taxon>Verrucomicrobiaceae</taxon>
        <taxon>Luteolibacter</taxon>
    </lineage>
</organism>
<accession>A0A934R1C1</accession>
<dbReference type="EMBL" id="JAENIK010000005">
    <property type="protein sequence ID" value="MBK1815111.1"/>
    <property type="molecule type" value="Genomic_DNA"/>
</dbReference>
<dbReference type="AlphaFoldDB" id="A0A934R1C1"/>
<keyword evidence="2" id="KW-1185">Reference proteome</keyword>
<protein>
    <submittedName>
        <fullName evidence="1">Uncharacterized protein</fullName>
    </submittedName>
</protein>
<dbReference type="Proteomes" id="UP000600139">
    <property type="component" value="Unassembled WGS sequence"/>
</dbReference>
<reference evidence="1" key="1">
    <citation type="submission" date="2021-01" db="EMBL/GenBank/DDBJ databases">
        <title>Modified the classification status of verrucomicrobia.</title>
        <authorList>
            <person name="Feng X."/>
        </authorList>
    </citation>
    <scope>NUCLEOTIDE SEQUENCE</scope>
    <source>
        <strain evidence="1">JCM 18052</strain>
    </source>
</reference>
<dbReference type="RefSeq" id="WP_200350081.1">
    <property type="nucleotide sequence ID" value="NZ_BAABHZ010000005.1"/>
</dbReference>
<evidence type="ECO:0000313" key="1">
    <source>
        <dbReference type="EMBL" id="MBK1815111.1"/>
    </source>
</evidence>
<gene>
    <name evidence="1" type="ORF">JIN84_05780</name>
</gene>
<proteinExistence type="predicted"/>
<name>A0A934R1C1_9BACT</name>
<comment type="caution">
    <text evidence="1">The sequence shown here is derived from an EMBL/GenBank/DDBJ whole genome shotgun (WGS) entry which is preliminary data.</text>
</comment>